<dbReference type="PANTHER" id="PTHR41814">
    <property type="entry name" value="EXPRESSED PROTEIN"/>
    <property type="match status" value="1"/>
</dbReference>
<evidence type="ECO:0000313" key="2">
    <source>
        <dbReference type="EMBL" id="KIY67562.1"/>
    </source>
</evidence>
<keyword evidence="3" id="KW-1185">Reference proteome</keyword>
<dbReference type="SUPFAM" id="SSF48208">
    <property type="entry name" value="Six-hairpin glycosidases"/>
    <property type="match status" value="1"/>
</dbReference>
<dbReference type="Gene3D" id="1.50.10.10">
    <property type="match status" value="1"/>
</dbReference>
<dbReference type="AlphaFoldDB" id="A0A0D7BAK9"/>
<dbReference type="OrthoDB" id="4138492at2759"/>
<dbReference type="GO" id="GO:0005975">
    <property type="term" value="P:carbohydrate metabolic process"/>
    <property type="evidence" value="ECO:0007669"/>
    <property type="project" value="InterPro"/>
</dbReference>
<protein>
    <recommendedName>
        <fullName evidence="4">Glycoside hydrolase family 105 protein</fullName>
    </recommendedName>
</protein>
<dbReference type="InterPro" id="IPR008928">
    <property type="entry name" value="6-hairpin_glycosidase_sf"/>
</dbReference>
<dbReference type="InterPro" id="IPR010905">
    <property type="entry name" value="Glyco_hydro_88"/>
</dbReference>
<proteinExistence type="predicted"/>
<evidence type="ECO:0008006" key="4">
    <source>
        <dbReference type="Google" id="ProtNLM"/>
    </source>
</evidence>
<evidence type="ECO:0000256" key="1">
    <source>
        <dbReference type="ARBA" id="ARBA00022801"/>
    </source>
</evidence>
<dbReference type="EMBL" id="KN880523">
    <property type="protein sequence ID" value="KIY67562.1"/>
    <property type="molecule type" value="Genomic_DNA"/>
</dbReference>
<dbReference type="STRING" id="1314674.A0A0D7BAK9"/>
<evidence type="ECO:0000313" key="3">
    <source>
        <dbReference type="Proteomes" id="UP000054007"/>
    </source>
</evidence>
<dbReference type="Proteomes" id="UP000054007">
    <property type="component" value="Unassembled WGS sequence"/>
</dbReference>
<dbReference type="GO" id="GO:0016787">
    <property type="term" value="F:hydrolase activity"/>
    <property type="evidence" value="ECO:0007669"/>
    <property type="project" value="UniProtKB-KW"/>
</dbReference>
<reference evidence="2 3" key="1">
    <citation type="journal article" date="2015" name="Fungal Genet. Biol.">
        <title>Evolution of novel wood decay mechanisms in Agaricales revealed by the genome sequences of Fistulina hepatica and Cylindrobasidium torrendii.</title>
        <authorList>
            <person name="Floudas D."/>
            <person name="Held B.W."/>
            <person name="Riley R."/>
            <person name="Nagy L.G."/>
            <person name="Koehler G."/>
            <person name="Ransdell A.S."/>
            <person name="Younus H."/>
            <person name="Chow J."/>
            <person name="Chiniquy J."/>
            <person name="Lipzen A."/>
            <person name="Tritt A."/>
            <person name="Sun H."/>
            <person name="Haridas S."/>
            <person name="LaButti K."/>
            <person name="Ohm R.A."/>
            <person name="Kues U."/>
            <person name="Blanchette R.A."/>
            <person name="Grigoriev I.V."/>
            <person name="Minto R.E."/>
            <person name="Hibbett D.S."/>
        </authorList>
    </citation>
    <scope>NUCLEOTIDE SEQUENCE [LARGE SCALE GENOMIC DNA]</scope>
    <source>
        <strain evidence="2 3">FP15055 ss-10</strain>
    </source>
</reference>
<organism evidence="2 3">
    <name type="scientific">Cylindrobasidium torrendii FP15055 ss-10</name>
    <dbReference type="NCBI Taxonomy" id="1314674"/>
    <lineage>
        <taxon>Eukaryota</taxon>
        <taxon>Fungi</taxon>
        <taxon>Dikarya</taxon>
        <taxon>Basidiomycota</taxon>
        <taxon>Agaricomycotina</taxon>
        <taxon>Agaricomycetes</taxon>
        <taxon>Agaricomycetidae</taxon>
        <taxon>Agaricales</taxon>
        <taxon>Marasmiineae</taxon>
        <taxon>Physalacriaceae</taxon>
        <taxon>Cylindrobasidium</taxon>
    </lineage>
</organism>
<name>A0A0D7BAK9_9AGAR</name>
<keyword evidence="1" id="KW-0378">Hydrolase</keyword>
<dbReference type="Pfam" id="PF07470">
    <property type="entry name" value="Glyco_hydro_88"/>
    <property type="match status" value="1"/>
</dbReference>
<sequence>MSVDNYLFPFALPYNPGFDIQAVVNTSIHLPSHSWEYGAATMALLELYNPQNSVFGAVPFPAPILWSDDSVPAMKFGKEWIVLGGEAPNALSDGAGATGDPASLGVIAWLIGKTDSTYGDAVVDTVDYLVQSAPRWENGAISQRADVAELWADFMYMAPPLLAYYAADTFNATLLYDSYKQIELQREVLINESGHGLWRHIIGPQSQEPGLWATGNGWAIGGMTRILATIQKAPVAQFADWKDQAIADITGWIKEIVDGVMATELEDGMVLNYMDTDGTIEAGRIYPELSGSAMVANVVYRMAVLQPDVFGESYLAFADGIRNTLGKTDSAGHAHVTATGVVTPTVDPLNWFSTEPYTAGSPEGNAFVVMMYAAWRDCINAGKCVYEGEVSYKRSRITRDIVE</sequence>
<accession>A0A0D7BAK9</accession>
<dbReference type="InterPro" id="IPR012341">
    <property type="entry name" value="6hp_glycosidase-like_sf"/>
</dbReference>
<dbReference type="PANTHER" id="PTHR41814:SF1">
    <property type="entry name" value="CELLULASE"/>
    <property type="match status" value="1"/>
</dbReference>
<gene>
    <name evidence="2" type="ORF">CYLTODRAFT_353000</name>
</gene>